<evidence type="ECO:0000256" key="1">
    <source>
        <dbReference type="ARBA" id="ARBA00004123"/>
    </source>
</evidence>
<dbReference type="Proteomes" id="UP001472677">
    <property type="component" value="Unassembled WGS sequence"/>
</dbReference>
<dbReference type="PROSITE" id="PS51294">
    <property type="entry name" value="HTH_MYB"/>
    <property type="match status" value="3"/>
</dbReference>
<feature type="domain" description="HTH myb-type" evidence="7">
    <location>
        <begin position="81"/>
        <end position="127"/>
    </location>
</feature>
<proteinExistence type="predicted"/>
<dbReference type="PANTHER" id="PTHR45614">
    <property type="entry name" value="MYB PROTEIN-RELATED"/>
    <property type="match status" value="1"/>
</dbReference>
<dbReference type="EMBL" id="JBBPBM010000013">
    <property type="protein sequence ID" value="KAK8561785.1"/>
    <property type="molecule type" value="Genomic_DNA"/>
</dbReference>
<evidence type="ECO:0000313" key="8">
    <source>
        <dbReference type="EMBL" id="KAK8561785.1"/>
    </source>
</evidence>
<keyword evidence="4" id="KW-0539">Nucleus</keyword>
<feature type="domain" description="HTH myb-type" evidence="7">
    <location>
        <begin position="128"/>
        <end position="183"/>
    </location>
</feature>
<gene>
    <name evidence="8" type="ORF">V6N12_048845</name>
</gene>
<dbReference type="SUPFAM" id="SSF46689">
    <property type="entry name" value="Homeodomain-like"/>
    <property type="match status" value="2"/>
</dbReference>
<organism evidence="8 9">
    <name type="scientific">Hibiscus sabdariffa</name>
    <name type="common">roselle</name>
    <dbReference type="NCBI Taxonomy" id="183260"/>
    <lineage>
        <taxon>Eukaryota</taxon>
        <taxon>Viridiplantae</taxon>
        <taxon>Streptophyta</taxon>
        <taxon>Embryophyta</taxon>
        <taxon>Tracheophyta</taxon>
        <taxon>Spermatophyta</taxon>
        <taxon>Magnoliopsida</taxon>
        <taxon>eudicotyledons</taxon>
        <taxon>Gunneridae</taxon>
        <taxon>Pentapetalae</taxon>
        <taxon>rosids</taxon>
        <taxon>malvids</taxon>
        <taxon>Malvales</taxon>
        <taxon>Malvaceae</taxon>
        <taxon>Malvoideae</taxon>
        <taxon>Hibiscus</taxon>
    </lineage>
</organism>
<dbReference type="Gene3D" id="1.10.10.60">
    <property type="entry name" value="Homeodomain-like"/>
    <property type="match status" value="3"/>
</dbReference>
<dbReference type="SMART" id="SM00717">
    <property type="entry name" value="SANT"/>
    <property type="match status" value="3"/>
</dbReference>
<name>A0ABR2EIV4_9ROSI</name>
<keyword evidence="9" id="KW-1185">Reference proteome</keyword>
<feature type="compositionally biased region" description="Basic residues" evidence="5">
    <location>
        <begin position="69"/>
        <end position="81"/>
    </location>
</feature>
<evidence type="ECO:0000256" key="4">
    <source>
        <dbReference type="ARBA" id="ARBA00023242"/>
    </source>
</evidence>
<feature type="region of interest" description="Disordered" evidence="5">
    <location>
        <begin position="56"/>
        <end position="84"/>
    </location>
</feature>
<dbReference type="InterPro" id="IPR017930">
    <property type="entry name" value="Myb_dom"/>
</dbReference>
<evidence type="ECO:0000313" key="9">
    <source>
        <dbReference type="Proteomes" id="UP001472677"/>
    </source>
</evidence>
<comment type="caution">
    <text evidence="8">The sequence shown here is derived from an EMBL/GenBank/DDBJ whole genome shotgun (WGS) entry which is preliminary data.</text>
</comment>
<feature type="domain" description="HTH myb-type" evidence="7">
    <location>
        <begin position="184"/>
        <end position="234"/>
    </location>
</feature>
<evidence type="ECO:0000256" key="3">
    <source>
        <dbReference type="ARBA" id="ARBA00023163"/>
    </source>
</evidence>
<dbReference type="InterPro" id="IPR009057">
    <property type="entry name" value="Homeodomain-like_sf"/>
</dbReference>
<sequence>MISHNNSIPRRNWTLIPAAQKEMAELKTEECTLENKQLTTGSSSSVFEDDASAVVKSPGISSPAPASPNHRRLTGPIRRAKGGWTPEEDATLRNAVAAFKGKRWKKIAEIFPGRSEVQCLHRWQKVLHPDLVKGPWTREEDDKIIELVSKYGPTKWSVIAKSLPGRIGKQCRERWHNHLNPDIRKEAWTLEEELALMNAHRIYGNKWAEIAKALPGRTDNAIKNHWNSSLKKKLDFYFATGKLPPVVKNGLQDGTKKLLVCSKTESDSTVQTSSGTTGIRKPEEDGKDQMEFSTPVRHMATSSSVIPNKSFDTETADFECQSFDVSLCCSNTESGPKFESLRISSSIVEDKLDETRLSHDMSKYGSQCCEPLRLPGSSTSLASNSLNMKDMQHEWTFTPITLPVSFFTPPCVKGCGLSARSPESILRIAAKSFPNTPSIFRKRRTGAQSLALPNKIGKLDEETIKERIRFSSEEKRTEDTLEKVQLRDGSPSKSPACQDDNSIVPNCTAFNTSPPYRLGSKRASLFKSVERQLEFTFAKERLEDNAKSSGLFEDCLHASKMTVS</sequence>
<reference evidence="8 9" key="1">
    <citation type="journal article" date="2024" name="G3 (Bethesda)">
        <title>Genome assembly of Hibiscus sabdariffa L. provides insights into metabolisms of medicinal natural products.</title>
        <authorList>
            <person name="Kim T."/>
        </authorList>
    </citation>
    <scope>NUCLEOTIDE SEQUENCE [LARGE SCALE GENOMIC DNA]</scope>
    <source>
        <strain evidence="8">TK-2024</strain>
        <tissue evidence="8">Old leaves</tissue>
    </source>
</reference>
<keyword evidence="2" id="KW-0805">Transcription regulation</keyword>
<dbReference type="PROSITE" id="PS50090">
    <property type="entry name" value="MYB_LIKE"/>
    <property type="match status" value="3"/>
</dbReference>
<dbReference type="PANTHER" id="PTHR45614:SF194">
    <property type="entry name" value="TRANSCRIPTION FACTOR MYB3R-3-RELATED"/>
    <property type="match status" value="1"/>
</dbReference>
<feature type="domain" description="Myb-like" evidence="6">
    <location>
        <begin position="128"/>
        <end position="179"/>
    </location>
</feature>
<protein>
    <submittedName>
        <fullName evidence="8">Uncharacterized protein</fullName>
    </submittedName>
</protein>
<feature type="domain" description="Myb-like" evidence="6">
    <location>
        <begin position="76"/>
        <end position="127"/>
    </location>
</feature>
<dbReference type="InterPro" id="IPR050560">
    <property type="entry name" value="MYB_TF"/>
</dbReference>
<dbReference type="Pfam" id="PF00249">
    <property type="entry name" value="Myb_DNA-binding"/>
    <property type="match status" value="3"/>
</dbReference>
<accession>A0ABR2EIV4</accession>
<evidence type="ECO:0000256" key="2">
    <source>
        <dbReference type="ARBA" id="ARBA00023015"/>
    </source>
</evidence>
<evidence type="ECO:0000256" key="5">
    <source>
        <dbReference type="SAM" id="MobiDB-lite"/>
    </source>
</evidence>
<evidence type="ECO:0000259" key="7">
    <source>
        <dbReference type="PROSITE" id="PS51294"/>
    </source>
</evidence>
<feature type="domain" description="Myb-like" evidence="6">
    <location>
        <begin position="180"/>
        <end position="230"/>
    </location>
</feature>
<comment type="subcellular location">
    <subcellularLocation>
        <location evidence="1">Nucleus</location>
    </subcellularLocation>
</comment>
<evidence type="ECO:0000259" key="6">
    <source>
        <dbReference type="PROSITE" id="PS50090"/>
    </source>
</evidence>
<dbReference type="InterPro" id="IPR001005">
    <property type="entry name" value="SANT/Myb"/>
</dbReference>
<dbReference type="CDD" id="cd00167">
    <property type="entry name" value="SANT"/>
    <property type="match status" value="3"/>
</dbReference>
<keyword evidence="3" id="KW-0804">Transcription</keyword>
<feature type="compositionally biased region" description="Low complexity" evidence="5">
    <location>
        <begin position="57"/>
        <end position="68"/>
    </location>
</feature>